<evidence type="ECO:0000313" key="6">
    <source>
        <dbReference type="Proteomes" id="UP000295110"/>
    </source>
</evidence>
<feature type="region of interest" description="Disordered" evidence="3">
    <location>
        <begin position="212"/>
        <end position="231"/>
    </location>
</feature>
<comment type="similarity">
    <text evidence="1">Belongs to the DadA oxidoreductase family.</text>
</comment>
<dbReference type="Gene3D" id="3.30.9.10">
    <property type="entry name" value="D-Amino Acid Oxidase, subunit A, domain 2"/>
    <property type="match status" value="1"/>
</dbReference>
<accession>A0A4R3UMD4</accession>
<sequence length="412" mass="42882">MRIAIVGAGLAGVCTAYELAAAGHAVTVFERRASVAEEASFAPSGLLAPALALPGLLPARNLGTLRWRWSRRQARRSPAQAAREAQALQLARLGHQRLQALRRALPLDDEAADGVLMLLREAKHLAALQPRLDVLAAAGLAVQVIDAAACRQREPGLNAEAPLHGGLVLGPGSVGNGRLFAQQLRAQAQRLGAAFRFHSLVTGLRAESRSVLLSHEPTSAGPAATRREAGDTQPQALCPQTESFDSVVLCAAQGALPLLQAAGQAPPFASTSDATLTLPLRVLEAHPELGPQAGMLDAREGIAIARIGQRVRVTGPVEAADHAHLHKALQHWLPGCVQQGQMQASTRQRLLMPDGLPVVGASALPGVWLLLGQGGEAGQGWSLACGAARVLADCLAGLTPELDISALSAARS</sequence>
<dbReference type="GO" id="GO:0008718">
    <property type="term" value="F:D-amino-acid dehydrogenase activity"/>
    <property type="evidence" value="ECO:0007669"/>
    <property type="project" value="TreeGrafter"/>
</dbReference>
<comment type="caution">
    <text evidence="5">The sequence shown here is derived from an EMBL/GenBank/DDBJ whole genome shotgun (WGS) entry which is preliminary data.</text>
</comment>
<dbReference type="GO" id="GO:0005737">
    <property type="term" value="C:cytoplasm"/>
    <property type="evidence" value="ECO:0007669"/>
    <property type="project" value="TreeGrafter"/>
</dbReference>
<dbReference type="OrthoDB" id="18526at2"/>
<dbReference type="SUPFAM" id="SSF51905">
    <property type="entry name" value="FAD/NAD(P)-binding domain"/>
    <property type="match status" value="1"/>
</dbReference>
<dbReference type="PANTHER" id="PTHR13847:SF280">
    <property type="entry name" value="D-AMINO ACID DEHYDROGENASE"/>
    <property type="match status" value="1"/>
</dbReference>
<dbReference type="EMBL" id="SMBU01000025">
    <property type="protein sequence ID" value="TCU91553.1"/>
    <property type="molecule type" value="Genomic_DNA"/>
</dbReference>
<keyword evidence="2" id="KW-0560">Oxidoreductase</keyword>
<keyword evidence="6" id="KW-1185">Reference proteome</keyword>
<dbReference type="GO" id="GO:0005886">
    <property type="term" value="C:plasma membrane"/>
    <property type="evidence" value="ECO:0007669"/>
    <property type="project" value="TreeGrafter"/>
</dbReference>
<dbReference type="InterPro" id="IPR006076">
    <property type="entry name" value="FAD-dep_OxRdtase"/>
</dbReference>
<dbReference type="AlphaFoldDB" id="A0A4R3UMD4"/>
<organism evidence="5 6">
    <name type="scientific">Roseateles saccharophilus</name>
    <name type="common">Pseudomonas saccharophila</name>
    <dbReference type="NCBI Taxonomy" id="304"/>
    <lineage>
        <taxon>Bacteria</taxon>
        <taxon>Pseudomonadati</taxon>
        <taxon>Pseudomonadota</taxon>
        <taxon>Betaproteobacteria</taxon>
        <taxon>Burkholderiales</taxon>
        <taxon>Sphaerotilaceae</taxon>
        <taxon>Roseateles</taxon>
    </lineage>
</organism>
<dbReference type="PANTHER" id="PTHR13847">
    <property type="entry name" value="SARCOSINE DEHYDROGENASE-RELATED"/>
    <property type="match status" value="1"/>
</dbReference>
<proteinExistence type="inferred from homology"/>
<reference evidence="5 6" key="1">
    <citation type="submission" date="2019-03" db="EMBL/GenBank/DDBJ databases">
        <title>Genomic Encyclopedia of Type Strains, Phase IV (KMG-IV): sequencing the most valuable type-strain genomes for metagenomic binning, comparative biology and taxonomic classification.</title>
        <authorList>
            <person name="Goeker M."/>
        </authorList>
    </citation>
    <scope>NUCLEOTIDE SEQUENCE [LARGE SCALE GENOMIC DNA]</scope>
    <source>
        <strain evidence="5 6">DSM 654</strain>
    </source>
</reference>
<dbReference type="Gene3D" id="3.50.50.60">
    <property type="entry name" value="FAD/NAD(P)-binding domain"/>
    <property type="match status" value="1"/>
</dbReference>
<dbReference type="InterPro" id="IPR036188">
    <property type="entry name" value="FAD/NAD-bd_sf"/>
</dbReference>
<evidence type="ECO:0000256" key="2">
    <source>
        <dbReference type="ARBA" id="ARBA00023002"/>
    </source>
</evidence>
<evidence type="ECO:0000256" key="1">
    <source>
        <dbReference type="ARBA" id="ARBA00009410"/>
    </source>
</evidence>
<protein>
    <submittedName>
        <fullName evidence="5">D-amino-acid dehydrogenase</fullName>
    </submittedName>
</protein>
<feature type="domain" description="FAD dependent oxidoreductase" evidence="4">
    <location>
        <begin position="2"/>
        <end position="393"/>
    </location>
</feature>
<dbReference type="RefSeq" id="WP_132574340.1">
    <property type="nucleotide sequence ID" value="NZ_SGUF01000024.1"/>
</dbReference>
<evidence type="ECO:0000256" key="3">
    <source>
        <dbReference type="SAM" id="MobiDB-lite"/>
    </source>
</evidence>
<dbReference type="Pfam" id="PF01266">
    <property type="entry name" value="DAO"/>
    <property type="match status" value="1"/>
</dbReference>
<dbReference type="GO" id="GO:0055130">
    <property type="term" value="P:D-alanine catabolic process"/>
    <property type="evidence" value="ECO:0007669"/>
    <property type="project" value="TreeGrafter"/>
</dbReference>
<evidence type="ECO:0000313" key="5">
    <source>
        <dbReference type="EMBL" id="TCU91553.1"/>
    </source>
</evidence>
<name>A0A4R3UMD4_ROSSA</name>
<gene>
    <name evidence="5" type="ORF">EV671_102530</name>
</gene>
<evidence type="ECO:0000259" key="4">
    <source>
        <dbReference type="Pfam" id="PF01266"/>
    </source>
</evidence>
<dbReference type="Proteomes" id="UP000295110">
    <property type="component" value="Unassembled WGS sequence"/>
</dbReference>